<dbReference type="InterPro" id="IPR037171">
    <property type="entry name" value="NagB/RpiA_transferase-like"/>
</dbReference>
<evidence type="ECO:0000256" key="4">
    <source>
        <dbReference type="RuleBase" id="RU361279"/>
    </source>
</evidence>
<evidence type="ECO:0000256" key="2">
    <source>
        <dbReference type="ARBA" id="ARBA00022741"/>
    </source>
</evidence>
<evidence type="ECO:0000313" key="5">
    <source>
        <dbReference type="EMBL" id="SEM67425.1"/>
    </source>
</evidence>
<dbReference type="SUPFAM" id="SSF100950">
    <property type="entry name" value="NagB/RpiA/CoA transferase-like"/>
    <property type="match status" value="1"/>
</dbReference>
<gene>
    <name evidence="5" type="ORF">SAMN05216431_106118</name>
</gene>
<keyword evidence="3 4" id="KW-0067">ATP-binding</keyword>
<dbReference type="PANTHER" id="PTHR23407:SF1">
    <property type="entry name" value="5-FORMYLTETRAHYDROFOLATE CYCLO-LIGASE"/>
    <property type="match status" value="1"/>
</dbReference>
<dbReference type="Pfam" id="PF01812">
    <property type="entry name" value="5-FTHF_cyc-lig"/>
    <property type="match status" value="1"/>
</dbReference>
<dbReference type="Proteomes" id="UP000182089">
    <property type="component" value="Unassembled WGS sequence"/>
</dbReference>
<dbReference type="PIRSF" id="PIRSF006806">
    <property type="entry name" value="FTHF_cligase"/>
    <property type="match status" value="1"/>
</dbReference>
<proteinExistence type="inferred from homology"/>
<comment type="catalytic activity">
    <reaction evidence="4">
        <text>(6S)-5-formyl-5,6,7,8-tetrahydrofolate + ATP = (6R)-5,10-methenyltetrahydrofolate + ADP + phosphate</text>
        <dbReference type="Rhea" id="RHEA:10488"/>
        <dbReference type="ChEBI" id="CHEBI:30616"/>
        <dbReference type="ChEBI" id="CHEBI:43474"/>
        <dbReference type="ChEBI" id="CHEBI:57455"/>
        <dbReference type="ChEBI" id="CHEBI:57457"/>
        <dbReference type="ChEBI" id="CHEBI:456216"/>
        <dbReference type="EC" id="6.3.3.2"/>
    </reaction>
</comment>
<evidence type="ECO:0000313" key="6">
    <source>
        <dbReference type="Proteomes" id="UP000182089"/>
    </source>
</evidence>
<comment type="similarity">
    <text evidence="1 4">Belongs to the 5-formyltetrahydrofolate cyclo-ligase family.</text>
</comment>
<comment type="caution">
    <text evidence="5">The sequence shown here is derived from an EMBL/GenBank/DDBJ whole genome shotgun (WGS) entry which is preliminary data.</text>
</comment>
<dbReference type="EMBL" id="FOCC01000006">
    <property type="protein sequence ID" value="SEM67425.1"/>
    <property type="molecule type" value="Genomic_DNA"/>
</dbReference>
<evidence type="ECO:0000256" key="3">
    <source>
        <dbReference type="ARBA" id="ARBA00022840"/>
    </source>
</evidence>
<keyword evidence="2 4" id="KW-0547">Nucleotide-binding</keyword>
<dbReference type="Gene3D" id="3.40.50.10420">
    <property type="entry name" value="NagB/RpiA/CoA transferase-like"/>
    <property type="match status" value="1"/>
</dbReference>
<keyword evidence="4" id="KW-0460">Magnesium</keyword>
<evidence type="ECO:0000256" key="1">
    <source>
        <dbReference type="ARBA" id="ARBA00010638"/>
    </source>
</evidence>
<accession>A0ABY1ABP8</accession>
<dbReference type="InterPro" id="IPR024185">
    <property type="entry name" value="FTHF_cligase-like_sf"/>
</dbReference>
<comment type="cofactor">
    <cofactor evidence="4">
        <name>Mg(2+)</name>
        <dbReference type="ChEBI" id="CHEBI:18420"/>
    </cofactor>
</comment>
<organism evidence="5 6">
    <name type="scientific">Ligilactobacillus ruminis</name>
    <dbReference type="NCBI Taxonomy" id="1623"/>
    <lineage>
        <taxon>Bacteria</taxon>
        <taxon>Bacillati</taxon>
        <taxon>Bacillota</taxon>
        <taxon>Bacilli</taxon>
        <taxon>Lactobacillales</taxon>
        <taxon>Lactobacillaceae</taxon>
        <taxon>Ligilactobacillus</taxon>
    </lineage>
</organism>
<dbReference type="InterPro" id="IPR002698">
    <property type="entry name" value="FTHF_cligase"/>
</dbReference>
<name>A0ABY1ABP8_9LACO</name>
<keyword evidence="4" id="KW-0479">Metal-binding</keyword>
<dbReference type="PANTHER" id="PTHR23407">
    <property type="entry name" value="ATPASE INHIBITOR/5-FORMYLTETRAHYDROFOLATE CYCLO-LIGASE"/>
    <property type="match status" value="1"/>
</dbReference>
<dbReference type="EC" id="6.3.3.2" evidence="4"/>
<reference evidence="5 6" key="1">
    <citation type="submission" date="2016-10" db="EMBL/GenBank/DDBJ databases">
        <authorList>
            <person name="Varghese N."/>
            <person name="Submissions S."/>
        </authorList>
    </citation>
    <scope>NUCLEOTIDE SEQUENCE [LARGE SCALE GENOMIC DNA]</scope>
    <source>
        <strain evidence="5 6">WC1T17</strain>
    </source>
</reference>
<protein>
    <recommendedName>
        <fullName evidence="4">5-formyltetrahydrofolate cyclo-ligase</fullName>
        <ecNumber evidence="4">6.3.3.2</ecNumber>
    </recommendedName>
</protein>
<dbReference type="NCBIfam" id="TIGR02727">
    <property type="entry name" value="MTHFS_bact"/>
    <property type="match status" value="1"/>
</dbReference>
<sequence length="181" mass="20483">MDKKTFRQQQLEKTSAYAKTPQFLLDTLNLYQQLFLNEWWKQARVVALTLSSAGEIDTLPLIVQAKKAHKTVVIPKTLPKRQMAFCPLDTDSKLIKTKYGLIEPLDVNTMVANDTIDLIIVPGLAFNSQGVRVGYGGGYYDRYLVSSPAKTLALADQSRFYQEASWTKDPFDINVQKVIHI</sequence>